<comment type="caution">
    <text evidence="1">The sequence shown here is derived from an EMBL/GenBank/DDBJ whole genome shotgun (WGS) entry which is preliminary data.</text>
</comment>
<organism evidence="1 2">
    <name type="scientific">Choristoneura fumiferana</name>
    <name type="common">Spruce budworm moth</name>
    <name type="synonym">Archips fumiferana</name>
    <dbReference type="NCBI Taxonomy" id="7141"/>
    <lineage>
        <taxon>Eukaryota</taxon>
        <taxon>Metazoa</taxon>
        <taxon>Ecdysozoa</taxon>
        <taxon>Arthropoda</taxon>
        <taxon>Hexapoda</taxon>
        <taxon>Insecta</taxon>
        <taxon>Pterygota</taxon>
        <taxon>Neoptera</taxon>
        <taxon>Endopterygota</taxon>
        <taxon>Lepidoptera</taxon>
        <taxon>Glossata</taxon>
        <taxon>Ditrysia</taxon>
        <taxon>Tortricoidea</taxon>
        <taxon>Tortricidae</taxon>
        <taxon>Tortricinae</taxon>
        <taxon>Choristoneura</taxon>
    </lineage>
</organism>
<dbReference type="EMBL" id="CM046105">
    <property type="protein sequence ID" value="KAI8435333.1"/>
    <property type="molecule type" value="Genomic_DNA"/>
</dbReference>
<dbReference type="Proteomes" id="UP001064048">
    <property type="component" value="Chromosome 5"/>
</dbReference>
<protein>
    <submittedName>
        <fullName evidence="1">Uncharacterized protein</fullName>
    </submittedName>
</protein>
<reference evidence="1 2" key="1">
    <citation type="journal article" date="2022" name="Genome Biol. Evol.">
        <title>The Spruce Budworm Genome: Reconstructing the Evolutionary History of Antifreeze Proteins.</title>
        <authorList>
            <person name="Beliveau C."/>
            <person name="Gagne P."/>
            <person name="Picq S."/>
            <person name="Vernygora O."/>
            <person name="Keeling C.I."/>
            <person name="Pinkney K."/>
            <person name="Doucet D."/>
            <person name="Wen F."/>
            <person name="Johnston J.S."/>
            <person name="Maaroufi H."/>
            <person name="Boyle B."/>
            <person name="Laroche J."/>
            <person name="Dewar K."/>
            <person name="Juretic N."/>
            <person name="Blackburn G."/>
            <person name="Nisole A."/>
            <person name="Brunet B."/>
            <person name="Brandao M."/>
            <person name="Lumley L."/>
            <person name="Duan J."/>
            <person name="Quan G."/>
            <person name="Lucarotti C.J."/>
            <person name="Roe A.D."/>
            <person name="Sperling F.A.H."/>
            <person name="Levesque R.C."/>
            <person name="Cusson M."/>
        </authorList>
    </citation>
    <scope>NUCLEOTIDE SEQUENCE [LARGE SCALE GENOMIC DNA]</scope>
    <source>
        <strain evidence="1">Glfc:IPQL:Cfum</strain>
    </source>
</reference>
<keyword evidence="2" id="KW-1185">Reference proteome</keyword>
<proteinExistence type="predicted"/>
<accession>A0ACC0KFR7</accession>
<gene>
    <name evidence="1" type="ORF">MSG28_003658</name>
</gene>
<evidence type="ECO:0000313" key="1">
    <source>
        <dbReference type="EMBL" id="KAI8435333.1"/>
    </source>
</evidence>
<sequence length="139" mass="15169">MDLGLAFVLLCTSSVFRLGADVRQEHISIRRRLALLQFLVKVFPIMNKVNDDISLSESSAMTRSGCNLNGISGTPTLLLQLPHKARGGERRCAAGARVSPAPARGRTRRLRSLATVKVPAPDIHCSTTKFRKEAAETKT</sequence>
<name>A0ACC0KFR7_CHOFU</name>
<evidence type="ECO:0000313" key="2">
    <source>
        <dbReference type="Proteomes" id="UP001064048"/>
    </source>
</evidence>